<dbReference type="SUPFAM" id="SSF161098">
    <property type="entry name" value="MetI-like"/>
    <property type="match status" value="1"/>
</dbReference>
<feature type="transmembrane region" description="Helical" evidence="7">
    <location>
        <begin position="96"/>
        <end position="115"/>
    </location>
</feature>
<evidence type="ECO:0000256" key="1">
    <source>
        <dbReference type="ARBA" id="ARBA00004651"/>
    </source>
</evidence>
<sequence length="318" mass="35111">MAVLTAGRREGGGPPALSRNRETPLAIKRRRLFWPFVAPSLAFLALFYIGPLLFGIWTSFHRWDGFSAMEWNGLGSYRALIDDPFFRTSMLNTFKILVFVGLAVFVLAFALTMVLREMAGKKFVRAVIFFPHIVNAMVFGVLAGFLFNPGGLVNSALSAMGVQDPPKWLGSDNIFPLIMATMVCTSTGFYVAIIMAAVDNIPTYLYEDAELAGAGAFRKFWHITLPLSWDVVTVCAVLWTISSVKVFELVLVFGGTFTTNGPPIETWTSALYIYRNAFAGSDIPQFGVVCAAGITSLVLVAVFTVVLRRLMRRDPVEY</sequence>
<evidence type="ECO:0000259" key="8">
    <source>
        <dbReference type="PROSITE" id="PS50928"/>
    </source>
</evidence>
<gene>
    <name evidence="9" type="ORF">NMN56_020825</name>
</gene>
<evidence type="ECO:0000256" key="5">
    <source>
        <dbReference type="ARBA" id="ARBA00022989"/>
    </source>
</evidence>
<evidence type="ECO:0000256" key="2">
    <source>
        <dbReference type="ARBA" id="ARBA00022448"/>
    </source>
</evidence>
<comment type="subcellular location">
    <subcellularLocation>
        <location evidence="1">Cell membrane</location>
        <topology evidence="1">Multi-pass membrane protein</topology>
    </subcellularLocation>
</comment>
<dbReference type="CDD" id="cd06261">
    <property type="entry name" value="TM_PBP2"/>
    <property type="match status" value="1"/>
</dbReference>
<keyword evidence="5 7" id="KW-1133">Transmembrane helix</keyword>
<dbReference type="Gene3D" id="1.10.3720.10">
    <property type="entry name" value="MetI-like"/>
    <property type="match status" value="1"/>
</dbReference>
<dbReference type="PANTHER" id="PTHR30193">
    <property type="entry name" value="ABC TRANSPORTER PERMEASE PROTEIN"/>
    <property type="match status" value="1"/>
</dbReference>
<feature type="transmembrane region" description="Helical" evidence="7">
    <location>
        <begin position="127"/>
        <end position="147"/>
    </location>
</feature>
<dbReference type="PROSITE" id="PS50928">
    <property type="entry name" value="ABC_TM1"/>
    <property type="match status" value="1"/>
</dbReference>
<keyword evidence="10" id="KW-1185">Reference proteome</keyword>
<evidence type="ECO:0000256" key="3">
    <source>
        <dbReference type="ARBA" id="ARBA00022475"/>
    </source>
</evidence>
<evidence type="ECO:0000256" key="4">
    <source>
        <dbReference type="ARBA" id="ARBA00022692"/>
    </source>
</evidence>
<keyword evidence="6 7" id="KW-0472">Membrane</keyword>
<evidence type="ECO:0000313" key="9">
    <source>
        <dbReference type="EMBL" id="MDJ1134363.1"/>
    </source>
</evidence>
<organism evidence="9 10">
    <name type="scientific">Streptomyces iconiensis</name>
    <dbReference type="NCBI Taxonomy" id="1384038"/>
    <lineage>
        <taxon>Bacteria</taxon>
        <taxon>Bacillati</taxon>
        <taxon>Actinomycetota</taxon>
        <taxon>Actinomycetes</taxon>
        <taxon>Kitasatosporales</taxon>
        <taxon>Streptomycetaceae</taxon>
        <taxon>Streptomyces</taxon>
    </lineage>
</organism>
<dbReference type="Proteomes" id="UP001214441">
    <property type="component" value="Unassembled WGS sequence"/>
</dbReference>
<feature type="transmembrane region" description="Helical" evidence="7">
    <location>
        <begin position="32"/>
        <end position="57"/>
    </location>
</feature>
<protein>
    <submittedName>
        <fullName evidence="9">Sugar ABC transporter permease</fullName>
    </submittedName>
</protein>
<keyword evidence="4 7" id="KW-0812">Transmembrane</keyword>
<dbReference type="InterPro" id="IPR000515">
    <property type="entry name" value="MetI-like"/>
</dbReference>
<proteinExistence type="predicted"/>
<feature type="transmembrane region" description="Helical" evidence="7">
    <location>
        <begin position="174"/>
        <end position="198"/>
    </location>
</feature>
<feature type="transmembrane region" description="Helical" evidence="7">
    <location>
        <begin position="286"/>
        <end position="307"/>
    </location>
</feature>
<dbReference type="RefSeq" id="WP_274046548.1">
    <property type="nucleotide sequence ID" value="NZ_JANCPR020000020.1"/>
</dbReference>
<dbReference type="InterPro" id="IPR051393">
    <property type="entry name" value="ABC_transporter_permease"/>
</dbReference>
<evidence type="ECO:0000256" key="6">
    <source>
        <dbReference type="ARBA" id="ARBA00023136"/>
    </source>
</evidence>
<evidence type="ECO:0000256" key="7">
    <source>
        <dbReference type="SAM" id="Phobius"/>
    </source>
</evidence>
<feature type="domain" description="ABC transmembrane type-1" evidence="8">
    <location>
        <begin position="90"/>
        <end position="307"/>
    </location>
</feature>
<accession>A0ABT6ZZ75</accession>
<dbReference type="PANTHER" id="PTHR30193:SF41">
    <property type="entry name" value="DIACETYLCHITOBIOSE UPTAKE SYSTEM PERMEASE PROTEIN NGCF"/>
    <property type="match status" value="1"/>
</dbReference>
<dbReference type="InterPro" id="IPR035906">
    <property type="entry name" value="MetI-like_sf"/>
</dbReference>
<keyword evidence="2" id="KW-0813">Transport</keyword>
<keyword evidence="3" id="KW-1003">Cell membrane</keyword>
<reference evidence="9 10" key="1">
    <citation type="submission" date="2023-05" db="EMBL/GenBank/DDBJ databases">
        <title>Streptantibioticus silvisoli sp. nov., acidotolerant actinomycetes 1 from pine litter.</title>
        <authorList>
            <person name="Swiecimska M."/>
            <person name="Golinska P."/>
            <person name="Sangal V."/>
            <person name="Wachnowicz B."/>
            <person name="Goodfellow M."/>
        </authorList>
    </citation>
    <scope>NUCLEOTIDE SEQUENCE [LARGE SCALE GENOMIC DNA]</scope>
    <source>
        <strain evidence="9 10">DSM 42109</strain>
    </source>
</reference>
<evidence type="ECO:0000313" key="10">
    <source>
        <dbReference type="Proteomes" id="UP001214441"/>
    </source>
</evidence>
<dbReference type="EMBL" id="JANCPR020000020">
    <property type="protein sequence ID" value="MDJ1134363.1"/>
    <property type="molecule type" value="Genomic_DNA"/>
</dbReference>
<name>A0ABT6ZZ75_9ACTN</name>
<feature type="transmembrane region" description="Helical" evidence="7">
    <location>
        <begin position="219"/>
        <end position="241"/>
    </location>
</feature>
<comment type="caution">
    <text evidence="9">The sequence shown here is derived from an EMBL/GenBank/DDBJ whole genome shotgun (WGS) entry which is preliminary data.</text>
</comment>